<feature type="region of interest" description="Disordered" evidence="4">
    <location>
        <begin position="342"/>
        <end position="392"/>
    </location>
</feature>
<reference evidence="6" key="1">
    <citation type="submission" date="2014-08" db="EMBL/GenBank/DDBJ databases">
        <authorList>
            <person name="Murali S."/>
            <person name="Richards S."/>
            <person name="Bandaranaike D."/>
            <person name="Bellair M."/>
            <person name="Blankenburg K."/>
            <person name="Chao H."/>
            <person name="Dinh H."/>
            <person name="Doddapaneni H."/>
            <person name="Dugan-Rocha S."/>
            <person name="Elkadiri S."/>
            <person name="Gnanaolivu R."/>
            <person name="Hughes D."/>
            <person name="Lee S."/>
            <person name="Li M."/>
            <person name="Ming W."/>
            <person name="Munidasa M."/>
            <person name="Muniz J."/>
            <person name="Nguyen L."/>
            <person name="Osuji N."/>
            <person name="Pu L.-L."/>
            <person name="Puazo M."/>
            <person name="Skinner E."/>
            <person name="Qu C."/>
            <person name="Quiroz J."/>
            <person name="Raj R."/>
            <person name="Weissenberger G."/>
            <person name="Xin Y."/>
            <person name="Zou X."/>
            <person name="Han Y."/>
            <person name="Worley K."/>
            <person name="Muzny D."/>
            <person name="Gibbs R."/>
        </authorList>
    </citation>
    <scope>NUCLEOTIDE SEQUENCE</scope>
    <source>
        <strain evidence="6">HAZT.00-mixed</strain>
        <tissue evidence="6">Whole organism</tissue>
    </source>
</reference>
<evidence type="ECO:0000256" key="2">
    <source>
        <dbReference type="ARBA" id="ARBA00022900"/>
    </source>
</evidence>
<dbReference type="InterPro" id="IPR050098">
    <property type="entry name" value="TFPI/VKTCI-like"/>
</dbReference>
<keyword evidence="3" id="KW-1015">Disulfide bond</keyword>
<feature type="region of interest" description="Disordered" evidence="4">
    <location>
        <begin position="257"/>
        <end position="325"/>
    </location>
</feature>
<reference evidence="6" key="3">
    <citation type="submission" date="2019-06" db="EMBL/GenBank/DDBJ databases">
        <authorList>
            <person name="Poynton C."/>
            <person name="Hasenbein S."/>
            <person name="Benoit J.B."/>
            <person name="Sepulveda M.S."/>
            <person name="Poelchau M.F."/>
            <person name="Murali S.C."/>
            <person name="Chen S."/>
            <person name="Glastad K.M."/>
            <person name="Werren J.H."/>
            <person name="Vineis J.H."/>
            <person name="Bowen J.L."/>
            <person name="Friedrich M."/>
            <person name="Jones J."/>
            <person name="Robertson H.M."/>
            <person name="Feyereisen R."/>
            <person name="Mechler-Hickson A."/>
            <person name="Mathers N."/>
            <person name="Lee C.E."/>
            <person name="Colbourne J.K."/>
            <person name="Biales A."/>
            <person name="Johnston J.S."/>
            <person name="Wellborn G.A."/>
            <person name="Rosendale A.J."/>
            <person name="Cridge A.G."/>
            <person name="Munoz-Torres M.C."/>
            <person name="Bain P.A."/>
            <person name="Manny A.R."/>
            <person name="Major K.M."/>
            <person name="Lambert F.N."/>
            <person name="Vulpe C.D."/>
            <person name="Tuck P."/>
            <person name="Blalock B.J."/>
            <person name="Lin Y.-Y."/>
            <person name="Smith M.E."/>
            <person name="Ochoa-Acuna H."/>
            <person name="Chen M.-J.M."/>
            <person name="Childers C.P."/>
            <person name="Qu J."/>
            <person name="Dugan S."/>
            <person name="Lee S.L."/>
            <person name="Chao H."/>
            <person name="Dinh H."/>
            <person name="Han Y."/>
            <person name="Doddapaneni H."/>
            <person name="Worley K.C."/>
            <person name="Muzny D.M."/>
            <person name="Gibbs R.A."/>
            <person name="Richards S."/>
        </authorList>
    </citation>
    <scope>NUCLEOTIDE SEQUENCE</scope>
    <source>
        <strain evidence="6">HAZT.00-mixed</strain>
        <tissue evidence="6">Whole organism</tissue>
    </source>
</reference>
<comment type="caution">
    <text evidence="6">The sequence shown here is derived from an EMBL/GenBank/DDBJ whole genome shotgun (WGS) entry which is preliminary data.</text>
</comment>
<evidence type="ECO:0000259" key="5">
    <source>
        <dbReference type="PROSITE" id="PS50279"/>
    </source>
</evidence>
<dbReference type="CDD" id="cd00109">
    <property type="entry name" value="Kunitz-type"/>
    <property type="match status" value="1"/>
</dbReference>
<dbReference type="SMART" id="SM00131">
    <property type="entry name" value="KU"/>
    <property type="match status" value="1"/>
</dbReference>
<dbReference type="Gene3D" id="4.10.410.10">
    <property type="entry name" value="Pancreatic trypsin inhibitor Kunitz domain"/>
    <property type="match status" value="1"/>
</dbReference>
<dbReference type="EMBL" id="JQDR03006181">
    <property type="protein sequence ID" value="KAA0200574.1"/>
    <property type="molecule type" value="Genomic_DNA"/>
</dbReference>
<dbReference type="Proteomes" id="UP000711488">
    <property type="component" value="Unassembled WGS sequence"/>
</dbReference>
<keyword evidence="1" id="KW-0646">Protease inhibitor</keyword>
<dbReference type="GO" id="GO:0005615">
    <property type="term" value="C:extracellular space"/>
    <property type="evidence" value="ECO:0007669"/>
    <property type="project" value="TreeGrafter"/>
</dbReference>
<gene>
    <name evidence="6" type="ORF">HAZT_HAZT003868</name>
</gene>
<sequence>MLEETLHHPQSSLFNLSRFNPRQSSLNQFSLNPFNLSLFNPRLNQLNPNLFNLNNQQDRSKDRSQLIHKREDDDNVRVFKPVFPPPLPGVVRPPVPQQPRQQISAQEVKQEQRTVASGTVFGSATQGGLPIAVGQPCPEQLAHAASLIMFLEAFVFITSTHFILSQPSVSSVCFKEPNTGSCRALIPSFYFNAKTGFCDCYVYGGCQSGGNNFNSMAKCMETCGSNKAPQVISIECQKIFANTNIGIPAEASNQIGGQSAQGIVHPSGGQKPTSPVQPFGQPQIPSLPPQLPGAIQTPQPLEPSQGSSPASQLPDGPLSISNKPPVLNQTTVQQVQTITTGIRPQPSNQQQSGQVTVQQEVPRTQEKERPGLPGSAASLAPQDKEQAKPFISASAQEFQRRQILKQQEIELQHQASIQQHLQLQQQQQRQQQEQLLQLQEKQRQQQLAG</sequence>
<dbReference type="PRINTS" id="PR00759">
    <property type="entry name" value="BASICPTASE"/>
</dbReference>
<reference evidence="6" key="2">
    <citation type="journal article" date="2018" name="Environ. Sci. Technol.">
        <title>The Toxicogenome of Hyalella azteca: A Model for Sediment Ecotoxicology and Evolutionary Toxicology.</title>
        <authorList>
            <person name="Poynton H.C."/>
            <person name="Hasenbein S."/>
            <person name="Benoit J.B."/>
            <person name="Sepulveda M.S."/>
            <person name="Poelchau M.F."/>
            <person name="Hughes D.S.T."/>
            <person name="Murali S.C."/>
            <person name="Chen S."/>
            <person name="Glastad K.M."/>
            <person name="Goodisman M.A.D."/>
            <person name="Werren J.H."/>
            <person name="Vineis J.H."/>
            <person name="Bowen J.L."/>
            <person name="Friedrich M."/>
            <person name="Jones J."/>
            <person name="Robertson H.M."/>
            <person name="Feyereisen R."/>
            <person name="Mechler-Hickson A."/>
            <person name="Mathers N."/>
            <person name="Lee C.E."/>
            <person name="Colbourne J.K."/>
            <person name="Biales A."/>
            <person name="Johnston J.S."/>
            <person name="Wellborn G.A."/>
            <person name="Rosendale A.J."/>
            <person name="Cridge A.G."/>
            <person name="Munoz-Torres M.C."/>
            <person name="Bain P.A."/>
            <person name="Manny A.R."/>
            <person name="Major K.M."/>
            <person name="Lambert F.N."/>
            <person name="Vulpe C.D."/>
            <person name="Tuck P."/>
            <person name="Blalock B.J."/>
            <person name="Lin Y.Y."/>
            <person name="Smith M.E."/>
            <person name="Ochoa-Acuna H."/>
            <person name="Chen M.M."/>
            <person name="Childers C.P."/>
            <person name="Qu J."/>
            <person name="Dugan S."/>
            <person name="Lee S.L."/>
            <person name="Chao H."/>
            <person name="Dinh H."/>
            <person name="Han Y."/>
            <person name="Doddapaneni H."/>
            <person name="Worley K.C."/>
            <person name="Muzny D.M."/>
            <person name="Gibbs R.A."/>
            <person name="Richards S."/>
        </authorList>
    </citation>
    <scope>NUCLEOTIDE SEQUENCE</scope>
    <source>
        <strain evidence="6">HAZT.00-mixed</strain>
        <tissue evidence="6">Whole organism</tissue>
    </source>
</reference>
<organism evidence="6">
    <name type="scientific">Hyalella azteca</name>
    <name type="common">Amphipod</name>
    <dbReference type="NCBI Taxonomy" id="294128"/>
    <lineage>
        <taxon>Eukaryota</taxon>
        <taxon>Metazoa</taxon>
        <taxon>Ecdysozoa</taxon>
        <taxon>Arthropoda</taxon>
        <taxon>Crustacea</taxon>
        <taxon>Multicrustacea</taxon>
        <taxon>Malacostraca</taxon>
        <taxon>Eumalacostraca</taxon>
        <taxon>Peracarida</taxon>
        <taxon>Amphipoda</taxon>
        <taxon>Senticaudata</taxon>
        <taxon>Talitrida</taxon>
        <taxon>Talitroidea</taxon>
        <taxon>Hyalellidae</taxon>
        <taxon>Hyalella</taxon>
    </lineage>
</organism>
<dbReference type="InterPro" id="IPR002223">
    <property type="entry name" value="Kunitz_BPTI"/>
</dbReference>
<accession>A0A6A0H6A8</accession>
<proteinExistence type="predicted"/>
<evidence type="ECO:0000256" key="1">
    <source>
        <dbReference type="ARBA" id="ARBA00022690"/>
    </source>
</evidence>
<evidence type="ECO:0000313" key="6">
    <source>
        <dbReference type="EMBL" id="KAA0200574.1"/>
    </source>
</evidence>
<dbReference type="PROSITE" id="PS50279">
    <property type="entry name" value="BPTI_KUNITZ_2"/>
    <property type="match status" value="1"/>
</dbReference>
<dbReference type="SUPFAM" id="SSF57362">
    <property type="entry name" value="BPTI-like"/>
    <property type="match status" value="1"/>
</dbReference>
<dbReference type="Pfam" id="PF00014">
    <property type="entry name" value="Kunitz_BPTI"/>
    <property type="match status" value="1"/>
</dbReference>
<dbReference type="AlphaFoldDB" id="A0A6A0H6A8"/>
<feature type="domain" description="BPTI/Kunitz inhibitor" evidence="5">
    <location>
        <begin position="173"/>
        <end position="223"/>
    </location>
</feature>
<dbReference type="InterPro" id="IPR036880">
    <property type="entry name" value="Kunitz_BPTI_sf"/>
</dbReference>
<protein>
    <recommendedName>
        <fullName evidence="5">BPTI/Kunitz inhibitor domain-containing protein</fullName>
    </recommendedName>
</protein>
<dbReference type="OrthoDB" id="4473401at2759"/>
<dbReference type="PANTHER" id="PTHR10083">
    <property type="entry name" value="KUNITZ-TYPE PROTEASE INHIBITOR-RELATED"/>
    <property type="match status" value="1"/>
</dbReference>
<feature type="compositionally biased region" description="Polar residues" evidence="4">
    <location>
        <begin position="296"/>
        <end position="311"/>
    </location>
</feature>
<keyword evidence="2" id="KW-0722">Serine protease inhibitor</keyword>
<evidence type="ECO:0000256" key="4">
    <source>
        <dbReference type="SAM" id="MobiDB-lite"/>
    </source>
</evidence>
<dbReference type="PANTHER" id="PTHR10083:SF374">
    <property type="entry name" value="BPTI_KUNITZ INHIBITOR DOMAIN-CONTAINING PROTEIN"/>
    <property type="match status" value="1"/>
</dbReference>
<dbReference type="GO" id="GO:0004867">
    <property type="term" value="F:serine-type endopeptidase inhibitor activity"/>
    <property type="evidence" value="ECO:0007669"/>
    <property type="project" value="UniProtKB-KW"/>
</dbReference>
<feature type="compositionally biased region" description="Low complexity" evidence="4">
    <location>
        <begin position="349"/>
        <end position="361"/>
    </location>
</feature>
<name>A0A6A0H6A8_HYAAZ</name>
<evidence type="ECO:0000256" key="3">
    <source>
        <dbReference type="ARBA" id="ARBA00023157"/>
    </source>
</evidence>